<reference evidence="2 3" key="1">
    <citation type="submission" date="2016-10" db="EMBL/GenBank/DDBJ databases">
        <authorList>
            <person name="de Groot N.N."/>
        </authorList>
    </citation>
    <scope>NUCLEOTIDE SEQUENCE [LARGE SCALE GENOMIC DNA]</scope>
    <source>
        <strain evidence="2 3">DSM 22489</strain>
    </source>
</reference>
<feature type="transmembrane region" description="Helical" evidence="1">
    <location>
        <begin position="178"/>
        <end position="197"/>
    </location>
</feature>
<protein>
    <submittedName>
        <fullName evidence="2">Uncharacterized protein</fullName>
    </submittedName>
</protein>
<gene>
    <name evidence="2" type="ORF">SAMN05421819_4282</name>
</gene>
<dbReference type="OrthoDB" id="114850at2"/>
<evidence type="ECO:0000313" key="2">
    <source>
        <dbReference type="EMBL" id="SEG68823.1"/>
    </source>
</evidence>
<organism evidence="2 3">
    <name type="scientific">Bryocella elongata</name>
    <dbReference type="NCBI Taxonomy" id="863522"/>
    <lineage>
        <taxon>Bacteria</taxon>
        <taxon>Pseudomonadati</taxon>
        <taxon>Acidobacteriota</taxon>
        <taxon>Terriglobia</taxon>
        <taxon>Terriglobales</taxon>
        <taxon>Acidobacteriaceae</taxon>
        <taxon>Bryocella</taxon>
    </lineage>
</organism>
<keyword evidence="1" id="KW-0812">Transmembrane</keyword>
<evidence type="ECO:0000256" key="1">
    <source>
        <dbReference type="SAM" id="Phobius"/>
    </source>
</evidence>
<accession>A0A1H6C7E1</accession>
<dbReference type="RefSeq" id="WP_103935131.1">
    <property type="nucleotide sequence ID" value="NZ_FNVA01000009.1"/>
</dbReference>
<feature type="transmembrane region" description="Helical" evidence="1">
    <location>
        <begin position="135"/>
        <end position="166"/>
    </location>
</feature>
<dbReference type="AlphaFoldDB" id="A0A1H6C7E1"/>
<dbReference type="EMBL" id="FNVA01000009">
    <property type="protein sequence ID" value="SEG68823.1"/>
    <property type="molecule type" value="Genomic_DNA"/>
</dbReference>
<feature type="transmembrane region" description="Helical" evidence="1">
    <location>
        <begin position="235"/>
        <end position="254"/>
    </location>
</feature>
<name>A0A1H6C7E1_9BACT</name>
<sequence length="320" mass="35330">MNGTEQASSKTPIRGTQSFVGVMSEVWKRPSLTAIEVLTRWIAWAPVLLLTGAFLGTLGMDVHFNPAGAQASWTQLQTSAILLEHGAYQLSFHAGQFALNALPILAFAALWGVISGHGRTLLLHRFDSRLIPRRLTLCLLAMARVVLFTAALALWLAVFLVCWIHFVQVPQSRGEYPGYVPGFAIVILFTLGLFVLWSSTSWILRLAPVLAMAHRLGPVDALRAAWKTGPLRGKLIEINLVMGVVKVGLLVWSLALSSCPLPFANNQTQEFLNWWWLGTVALWIVSSAYFHVVRQAAYVRLADSYDFLPHETARQGNSAS</sequence>
<proteinExistence type="predicted"/>
<keyword evidence="1" id="KW-1133">Transmembrane helix</keyword>
<feature type="transmembrane region" description="Helical" evidence="1">
    <location>
        <begin position="97"/>
        <end position="114"/>
    </location>
</feature>
<dbReference type="Proteomes" id="UP000236728">
    <property type="component" value="Unassembled WGS sequence"/>
</dbReference>
<keyword evidence="1" id="KW-0472">Membrane</keyword>
<keyword evidence="3" id="KW-1185">Reference proteome</keyword>
<feature type="transmembrane region" description="Helical" evidence="1">
    <location>
        <begin position="37"/>
        <end position="58"/>
    </location>
</feature>
<feature type="transmembrane region" description="Helical" evidence="1">
    <location>
        <begin position="274"/>
        <end position="292"/>
    </location>
</feature>
<evidence type="ECO:0000313" key="3">
    <source>
        <dbReference type="Proteomes" id="UP000236728"/>
    </source>
</evidence>